<name>A0A4S8NMV8_9ACTN</name>
<feature type="transmembrane region" description="Helical" evidence="1">
    <location>
        <begin position="72"/>
        <end position="97"/>
    </location>
</feature>
<protein>
    <submittedName>
        <fullName evidence="2">DUF4383 domain-containing protein</fullName>
    </submittedName>
</protein>
<feature type="transmembrane region" description="Helical" evidence="1">
    <location>
        <begin position="21"/>
        <end position="43"/>
    </location>
</feature>
<evidence type="ECO:0000256" key="1">
    <source>
        <dbReference type="SAM" id="Phobius"/>
    </source>
</evidence>
<feature type="transmembrane region" description="Helical" evidence="1">
    <location>
        <begin position="136"/>
        <end position="154"/>
    </location>
</feature>
<proteinExistence type="predicted"/>
<evidence type="ECO:0000313" key="2">
    <source>
        <dbReference type="EMBL" id="THV18303.1"/>
    </source>
</evidence>
<comment type="caution">
    <text evidence="2">The sequence shown here is derived from an EMBL/GenBank/DDBJ whole genome shotgun (WGS) entry which is preliminary data.</text>
</comment>
<evidence type="ECO:0000313" key="3">
    <source>
        <dbReference type="Proteomes" id="UP000307087"/>
    </source>
</evidence>
<dbReference type="Pfam" id="PF14325">
    <property type="entry name" value="DUF4383"/>
    <property type="match status" value="1"/>
</dbReference>
<dbReference type="AlphaFoldDB" id="A0A4S8NMV8"/>
<reference evidence="2 3" key="1">
    <citation type="journal article" date="2009" name="Int. J. Syst. Evol. Microbiol.">
        <title>Nocardioides caeni sp. nov., isolated from wastewater.</title>
        <authorList>
            <person name="Yoon J.H."/>
            <person name="Kang S.J."/>
            <person name="Park S."/>
            <person name="Kim W."/>
            <person name="Oh T.K."/>
        </authorList>
    </citation>
    <scope>NUCLEOTIDE SEQUENCE [LARGE SCALE GENOMIC DNA]</scope>
    <source>
        <strain evidence="2 3">DSM 23134</strain>
    </source>
</reference>
<keyword evidence="1" id="KW-1133">Transmembrane helix</keyword>
<sequence>MRGVSTRKDKPVLERIRSRMTSYVWALTDSPVQFGVFVLALWFTSNGPAAYLTCTSMAFDPMNACTTEVAGFIPVTVNLCHTLCHFVTGLIGLVAVLRPTWAAAYASLGFVYYVTWGFVGLYGGEQLRHHLGVDAFGSWVHVVEGLLLLGVWIIHRRVAPTGSGVMLPQT</sequence>
<dbReference type="Proteomes" id="UP000307087">
    <property type="component" value="Unassembled WGS sequence"/>
</dbReference>
<feature type="transmembrane region" description="Helical" evidence="1">
    <location>
        <begin position="104"/>
        <end position="124"/>
    </location>
</feature>
<accession>A0A4S8NMV8</accession>
<organism evidence="2 3">
    <name type="scientific">Nocardioides caeni</name>
    <dbReference type="NCBI Taxonomy" id="574700"/>
    <lineage>
        <taxon>Bacteria</taxon>
        <taxon>Bacillati</taxon>
        <taxon>Actinomycetota</taxon>
        <taxon>Actinomycetes</taxon>
        <taxon>Propionibacteriales</taxon>
        <taxon>Nocardioidaceae</taxon>
        <taxon>Nocardioides</taxon>
    </lineage>
</organism>
<keyword evidence="1" id="KW-0472">Membrane</keyword>
<dbReference type="EMBL" id="STGW01000001">
    <property type="protein sequence ID" value="THV18303.1"/>
    <property type="molecule type" value="Genomic_DNA"/>
</dbReference>
<keyword evidence="1" id="KW-0812">Transmembrane</keyword>
<keyword evidence="3" id="KW-1185">Reference proteome</keyword>
<gene>
    <name evidence="2" type="ORF">E9934_01310</name>
</gene>